<evidence type="ECO:0000256" key="1">
    <source>
        <dbReference type="SAM" id="MobiDB-lite"/>
    </source>
</evidence>
<evidence type="ECO:0000259" key="2">
    <source>
        <dbReference type="Pfam" id="PF24029"/>
    </source>
</evidence>
<feature type="region of interest" description="Disordered" evidence="1">
    <location>
        <begin position="46"/>
        <end position="71"/>
    </location>
</feature>
<dbReference type="InterPro" id="IPR055764">
    <property type="entry name" value="DUF7340"/>
</dbReference>
<gene>
    <name evidence="4" type="ORF">ATL45_0988</name>
    <name evidence="5" type="ORF">SAMN05421805_104204</name>
</gene>
<proteinExistence type="predicted"/>
<dbReference type="STRING" id="455193.SAMN05421805_104204"/>
<evidence type="ECO:0000259" key="3">
    <source>
        <dbReference type="Pfam" id="PF24030"/>
    </source>
</evidence>
<feature type="domain" description="DUF7340" evidence="2">
    <location>
        <begin position="144"/>
        <end position="206"/>
    </location>
</feature>
<keyword evidence="7" id="KW-1185">Reference proteome</keyword>
<name>A0A1I4YM09_9PSEU</name>
<dbReference type="AlphaFoldDB" id="A0A1I4YM09"/>
<evidence type="ECO:0000313" key="5">
    <source>
        <dbReference type="EMBL" id="SFN39046.1"/>
    </source>
</evidence>
<accession>A0A1I4YM09</accession>
<sequence>MTEDPRQLRHLQDQIRSVARELTATGERAVLRDDGTVTRHQVPSLLDQLRGATATGSEASRTGGGRGTPLPVSPAAVDLLTEIEQDAADLHVKALVHDRLTPEDRIRALVEIVGRWTDVHAVWKALGFLRRWTTQIQALLDPPRQLHVAAACPVCEARMFQRADPDTGEQVQTPALIVDGRIGCTCLACGHRWPPANLEHLAAVLGRVSPGE</sequence>
<dbReference type="Pfam" id="PF24030">
    <property type="entry name" value="DUF7341"/>
    <property type="match status" value="1"/>
</dbReference>
<dbReference type="InterPro" id="IPR055765">
    <property type="entry name" value="DUF7341"/>
</dbReference>
<dbReference type="Proteomes" id="UP000270697">
    <property type="component" value="Unassembled WGS sequence"/>
</dbReference>
<reference evidence="5 6" key="1">
    <citation type="submission" date="2016-10" db="EMBL/GenBank/DDBJ databases">
        <authorList>
            <person name="de Groot N.N."/>
        </authorList>
    </citation>
    <scope>NUCLEOTIDE SEQUENCE [LARGE SCALE GENOMIC DNA]</scope>
    <source>
        <strain evidence="5 6">CPCC 201259</strain>
    </source>
</reference>
<dbReference type="EMBL" id="FOUP01000004">
    <property type="protein sequence ID" value="SFN39046.1"/>
    <property type="molecule type" value="Genomic_DNA"/>
</dbReference>
<feature type="domain" description="DUF7341" evidence="3">
    <location>
        <begin position="8"/>
        <end position="140"/>
    </location>
</feature>
<protein>
    <submittedName>
        <fullName evidence="5">Uncharacterized protein</fullName>
    </submittedName>
</protein>
<reference evidence="4 7" key="2">
    <citation type="submission" date="2018-10" db="EMBL/GenBank/DDBJ databases">
        <title>Sequencing the genomes of 1000 actinobacteria strains.</title>
        <authorList>
            <person name="Klenk H.-P."/>
        </authorList>
    </citation>
    <scope>NUCLEOTIDE SEQUENCE [LARGE SCALE GENOMIC DNA]</scope>
    <source>
        <strain evidence="4 7">DSM 45119</strain>
    </source>
</reference>
<dbReference type="Proteomes" id="UP000199398">
    <property type="component" value="Unassembled WGS sequence"/>
</dbReference>
<dbReference type="Pfam" id="PF24029">
    <property type="entry name" value="DUF7340"/>
    <property type="match status" value="1"/>
</dbReference>
<evidence type="ECO:0000313" key="7">
    <source>
        <dbReference type="Proteomes" id="UP000270697"/>
    </source>
</evidence>
<dbReference type="RefSeq" id="WP_093152045.1">
    <property type="nucleotide sequence ID" value="NZ_FOUP01000004.1"/>
</dbReference>
<dbReference type="OrthoDB" id="3700898at2"/>
<evidence type="ECO:0000313" key="4">
    <source>
        <dbReference type="EMBL" id="RKT82733.1"/>
    </source>
</evidence>
<organism evidence="5 6">
    <name type="scientific">Saccharopolyspora antimicrobica</name>
    <dbReference type="NCBI Taxonomy" id="455193"/>
    <lineage>
        <taxon>Bacteria</taxon>
        <taxon>Bacillati</taxon>
        <taxon>Actinomycetota</taxon>
        <taxon>Actinomycetes</taxon>
        <taxon>Pseudonocardiales</taxon>
        <taxon>Pseudonocardiaceae</taxon>
        <taxon>Saccharopolyspora</taxon>
    </lineage>
</organism>
<dbReference type="EMBL" id="RBXX01000002">
    <property type="protein sequence ID" value="RKT82733.1"/>
    <property type="molecule type" value="Genomic_DNA"/>
</dbReference>
<evidence type="ECO:0000313" key="6">
    <source>
        <dbReference type="Proteomes" id="UP000199398"/>
    </source>
</evidence>